<evidence type="ECO:0000313" key="1">
    <source>
        <dbReference type="EMBL" id="KAI8429278.1"/>
    </source>
</evidence>
<gene>
    <name evidence="1" type="ORF">MSG28_007779</name>
</gene>
<protein>
    <submittedName>
        <fullName evidence="1">Uncharacterized protein</fullName>
    </submittedName>
</protein>
<keyword evidence="2" id="KW-1185">Reference proteome</keyword>
<dbReference type="Proteomes" id="UP001064048">
    <property type="component" value="Chromosome 12"/>
</dbReference>
<proteinExistence type="predicted"/>
<organism evidence="1 2">
    <name type="scientific">Choristoneura fumiferana</name>
    <name type="common">Spruce budworm moth</name>
    <name type="synonym">Archips fumiferana</name>
    <dbReference type="NCBI Taxonomy" id="7141"/>
    <lineage>
        <taxon>Eukaryota</taxon>
        <taxon>Metazoa</taxon>
        <taxon>Ecdysozoa</taxon>
        <taxon>Arthropoda</taxon>
        <taxon>Hexapoda</taxon>
        <taxon>Insecta</taxon>
        <taxon>Pterygota</taxon>
        <taxon>Neoptera</taxon>
        <taxon>Endopterygota</taxon>
        <taxon>Lepidoptera</taxon>
        <taxon>Glossata</taxon>
        <taxon>Ditrysia</taxon>
        <taxon>Tortricoidea</taxon>
        <taxon>Tortricidae</taxon>
        <taxon>Tortricinae</taxon>
        <taxon>Choristoneura</taxon>
    </lineage>
</organism>
<evidence type="ECO:0000313" key="2">
    <source>
        <dbReference type="Proteomes" id="UP001064048"/>
    </source>
</evidence>
<reference evidence="1 2" key="1">
    <citation type="journal article" date="2022" name="Genome Biol. Evol.">
        <title>The Spruce Budworm Genome: Reconstructing the Evolutionary History of Antifreeze Proteins.</title>
        <authorList>
            <person name="Beliveau C."/>
            <person name="Gagne P."/>
            <person name="Picq S."/>
            <person name="Vernygora O."/>
            <person name="Keeling C.I."/>
            <person name="Pinkney K."/>
            <person name="Doucet D."/>
            <person name="Wen F."/>
            <person name="Johnston J.S."/>
            <person name="Maaroufi H."/>
            <person name="Boyle B."/>
            <person name="Laroche J."/>
            <person name="Dewar K."/>
            <person name="Juretic N."/>
            <person name="Blackburn G."/>
            <person name="Nisole A."/>
            <person name="Brunet B."/>
            <person name="Brandao M."/>
            <person name="Lumley L."/>
            <person name="Duan J."/>
            <person name="Quan G."/>
            <person name="Lucarotti C.J."/>
            <person name="Roe A.D."/>
            <person name="Sperling F.A.H."/>
            <person name="Levesque R.C."/>
            <person name="Cusson M."/>
        </authorList>
    </citation>
    <scope>NUCLEOTIDE SEQUENCE [LARGE SCALE GENOMIC DNA]</scope>
    <source>
        <strain evidence="1">Glfc:IPQL:Cfum</strain>
    </source>
</reference>
<dbReference type="EMBL" id="CM046112">
    <property type="protein sequence ID" value="KAI8429278.1"/>
    <property type="molecule type" value="Genomic_DNA"/>
</dbReference>
<name>A0ACC0JZA6_CHOFU</name>
<sequence length="163" mass="17634">MAAGTALAIAFESIAETDGDESAFVEQLLPRLDELARDSNKFRAKKERKLQRATFRDILKYFEDDEVPSLRVRVGTESVECGTWWSRAAYGALAATLGAGLQALAPHCAALRAALGLADVPAPQLPGKKLNKLHRHLANNAADKARTVARGKNRDKRSAALAL</sequence>
<comment type="caution">
    <text evidence="1">The sequence shown here is derived from an EMBL/GenBank/DDBJ whole genome shotgun (WGS) entry which is preliminary data.</text>
</comment>
<accession>A0ACC0JZA6</accession>